<evidence type="ECO:0000256" key="9">
    <source>
        <dbReference type="ARBA" id="ARBA00023012"/>
    </source>
</evidence>
<dbReference type="FunFam" id="1.10.287.130:FF:000001">
    <property type="entry name" value="Two-component sensor histidine kinase"/>
    <property type="match status" value="1"/>
</dbReference>
<evidence type="ECO:0000256" key="2">
    <source>
        <dbReference type="ARBA" id="ARBA00004236"/>
    </source>
</evidence>
<comment type="subcellular location">
    <subcellularLocation>
        <location evidence="2">Cell membrane</location>
    </subcellularLocation>
</comment>
<dbReference type="RefSeq" id="WP_068753685.1">
    <property type="nucleotide sequence ID" value="NZ_KQ950180.1"/>
</dbReference>
<reference evidence="15" key="1">
    <citation type="journal article" date="2017" name="Acta Aliment.">
        <title>Plant polysaccharide degrading enzyme system of Thermpbifida cellulosilytica TB100 revealed by de novo genome project data.</title>
        <authorList>
            <person name="Toth A."/>
            <person name="Baka E."/>
            <person name="Luzics S."/>
            <person name="Bata-Vidacs I."/>
            <person name="Nagy I."/>
            <person name="Balint B."/>
            <person name="Herceg R."/>
            <person name="Olasz F."/>
            <person name="Wilk T."/>
            <person name="Nagy T."/>
            <person name="Kriszt B."/>
            <person name="Nagy I."/>
            <person name="Kukolya J."/>
        </authorList>
    </citation>
    <scope>NUCLEOTIDE SEQUENCE [LARGE SCALE GENOMIC DNA]</scope>
    <source>
        <strain evidence="15">TB100</strain>
    </source>
</reference>
<dbReference type="Gene3D" id="6.10.340.10">
    <property type="match status" value="1"/>
</dbReference>
<feature type="transmembrane region" description="Helical" evidence="11">
    <location>
        <begin position="168"/>
        <end position="191"/>
    </location>
</feature>
<dbReference type="InterPro" id="IPR004358">
    <property type="entry name" value="Sig_transdc_His_kin-like_C"/>
</dbReference>
<dbReference type="PROSITE" id="PS50109">
    <property type="entry name" value="HIS_KIN"/>
    <property type="match status" value="1"/>
</dbReference>
<dbReference type="InterPro" id="IPR036890">
    <property type="entry name" value="HATPase_C_sf"/>
</dbReference>
<dbReference type="InterPro" id="IPR036097">
    <property type="entry name" value="HisK_dim/P_sf"/>
</dbReference>
<dbReference type="PATRIC" id="fig|665004.4.peg.941"/>
<protein>
    <recommendedName>
        <fullName evidence="3">histidine kinase</fullName>
        <ecNumber evidence="3">2.7.13.3</ecNumber>
    </recommendedName>
</protein>
<sequence length="474" mass="51587">MTVRGPFAPPGTLRSRLLAGLLLVTGAGLLVSALVSVLTLRSFITERLEAQLLLTTERAMVRLDNDTPPVGVDAPSPSPYFVILLDRETGEVNQIYGDTFREDVVLSRIARLSLTELRSYASSHEIVELDTPDEGVPPHLVTVRMRPNAILVSGVPTVEREDYPRQLITVQLITAVLLLGALLLVGGRLIVRALAPLDRMATTAGRISTGSDLADRMPDADPYSEVGRLGMAINTMLGRLEHAFRAKAESEQRVRNFAADASHELRTPLTTILGYAELYRQGAIPDEELPEAMRRVEGEATRMSKLVGELLELARLDRTGSLELSTCDLAELVRDMTGDAASLEPEREFTLEVPDRLFWKIDETRFRQILANLLANVREHTPPSAPVTVRLHSDGEEVVLSVIDAGPGMSAEDAARVFDRFYRGTRAPGGGSGLGLPIVQAIADAHGGTVTLDTRLDEGTTITVRIPKAAHTPH</sequence>
<evidence type="ECO:0000256" key="5">
    <source>
        <dbReference type="ARBA" id="ARBA00022679"/>
    </source>
</evidence>
<dbReference type="Pfam" id="PF02518">
    <property type="entry name" value="HATPase_c"/>
    <property type="match status" value="1"/>
</dbReference>
<gene>
    <name evidence="14" type="ORF">AC529_02075</name>
</gene>
<keyword evidence="4" id="KW-0597">Phosphoprotein</keyword>
<keyword evidence="6 11" id="KW-0812">Transmembrane</keyword>
<evidence type="ECO:0000256" key="8">
    <source>
        <dbReference type="ARBA" id="ARBA00022989"/>
    </source>
</evidence>
<comment type="catalytic activity">
    <reaction evidence="1">
        <text>ATP + protein L-histidine = ADP + protein N-phospho-L-histidine.</text>
        <dbReference type="EC" id="2.7.13.3"/>
    </reaction>
</comment>
<keyword evidence="7 14" id="KW-0418">Kinase</keyword>
<dbReference type="InterPro" id="IPR050428">
    <property type="entry name" value="TCS_sensor_his_kinase"/>
</dbReference>
<name>A0A147KLS4_THECS</name>
<keyword evidence="10 11" id="KW-0472">Membrane</keyword>
<dbReference type="EMBL" id="LGEM01000012">
    <property type="protein sequence ID" value="KUP98254.1"/>
    <property type="molecule type" value="Genomic_DNA"/>
</dbReference>
<dbReference type="OrthoDB" id="9786919at2"/>
<evidence type="ECO:0000256" key="4">
    <source>
        <dbReference type="ARBA" id="ARBA00022553"/>
    </source>
</evidence>
<dbReference type="SUPFAM" id="SSF47384">
    <property type="entry name" value="Homodimeric domain of signal transducing histidine kinase"/>
    <property type="match status" value="1"/>
</dbReference>
<dbReference type="GO" id="GO:0000155">
    <property type="term" value="F:phosphorelay sensor kinase activity"/>
    <property type="evidence" value="ECO:0007669"/>
    <property type="project" value="InterPro"/>
</dbReference>
<dbReference type="EC" id="2.7.13.3" evidence="3"/>
<dbReference type="PANTHER" id="PTHR45436:SF5">
    <property type="entry name" value="SENSOR HISTIDINE KINASE TRCS"/>
    <property type="match status" value="1"/>
</dbReference>
<dbReference type="InterPro" id="IPR003594">
    <property type="entry name" value="HATPase_dom"/>
</dbReference>
<dbReference type="CDD" id="cd00075">
    <property type="entry name" value="HATPase"/>
    <property type="match status" value="1"/>
</dbReference>
<dbReference type="GO" id="GO:0005886">
    <property type="term" value="C:plasma membrane"/>
    <property type="evidence" value="ECO:0007669"/>
    <property type="project" value="UniProtKB-SubCell"/>
</dbReference>
<evidence type="ECO:0000256" key="7">
    <source>
        <dbReference type="ARBA" id="ARBA00022777"/>
    </source>
</evidence>
<feature type="transmembrane region" description="Helical" evidence="11">
    <location>
        <begin position="21"/>
        <end position="44"/>
    </location>
</feature>
<dbReference type="SMART" id="SM00304">
    <property type="entry name" value="HAMP"/>
    <property type="match status" value="1"/>
</dbReference>
<keyword evidence="8 11" id="KW-1133">Transmembrane helix</keyword>
<evidence type="ECO:0000313" key="15">
    <source>
        <dbReference type="Proteomes" id="UP000074382"/>
    </source>
</evidence>
<accession>A0A147KLS4</accession>
<dbReference type="SMART" id="SM00388">
    <property type="entry name" value="HisKA"/>
    <property type="match status" value="1"/>
</dbReference>
<evidence type="ECO:0000259" key="13">
    <source>
        <dbReference type="PROSITE" id="PS50885"/>
    </source>
</evidence>
<evidence type="ECO:0000256" key="10">
    <source>
        <dbReference type="ARBA" id="ARBA00023136"/>
    </source>
</evidence>
<proteinExistence type="predicted"/>
<dbReference type="AlphaFoldDB" id="A0A147KLS4"/>
<keyword evidence="15" id="KW-1185">Reference proteome</keyword>
<evidence type="ECO:0000313" key="14">
    <source>
        <dbReference type="EMBL" id="KUP98254.1"/>
    </source>
</evidence>
<dbReference type="CDD" id="cd00082">
    <property type="entry name" value="HisKA"/>
    <property type="match status" value="1"/>
</dbReference>
<organism evidence="14 15">
    <name type="scientific">Thermobifida cellulosilytica TB100</name>
    <dbReference type="NCBI Taxonomy" id="665004"/>
    <lineage>
        <taxon>Bacteria</taxon>
        <taxon>Bacillati</taxon>
        <taxon>Actinomycetota</taxon>
        <taxon>Actinomycetes</taxon>
        <taxon>Streptosporangiales</taxon>
        <taxon>Nocardiopsidaceae</taxon>
        <taxon>Thermobifida</taxon>
    </lineage>
</organism>
<dbReference type="Gene3D" id="3.30.565.10">
    <property type="entry name" value="Histidine kinase-like ATPase, C-terminal domain"/>
    <property type="match status" value="1"/>
</dbReference>
<comment type="caution">
    <text evidence="14">The sequence shown here is derived from an EMBL/GenBank/DDBJ whole genome shotgun (WGS) entry which is preliminary data.</text>
</comment>
<evidence type="ECO:0000256" key="3">
    <source>
        <dbReference type="ARBA" id="ARBA00012438"/>
    </source>
</evidence>
<dbReference type="InterPro" id="IPR003660">
    <property type="entry name" value="HAMP_dom"/>
</dbReference>
<feature type="domain" description="HAMP" evidence="13">
    <location>
        <begin position="191"/>
        <end position="245"/>
    </location>
</feature>
<dbReference type="Proteomes" id="UP000074382">
    <property type="component" value="Unassembled WGS sequence"/>
</dbReference>
<dbReference type="SMART" id="SM00387">
    <property type="entry name" value="HATPase_c"/>
    <property type="match status" value="1"/>
</dbReference>
<dbReference type="InterPro" id="IPR003661">
    <property type="entry name" value="HisK_dim/P_dom"/>
</dbReference>
<dbReference type="CDD" id="cd06225">
    <property type="entry name" value="HAMP"/>
    <property type="match status" value="1"/>
</dbReference>
<evidence type="ECO:0000256" key="6">
    <source>
        <dbReference type="ARBA" id="ARBA00022692"/>
    </source>
</evidence>
<dbReference type="PRINTS" id="PR00344">
    <property type="entry name" value="BCTRLSENSOR"/>
</dbReference>
<dbReference type="Pfam" id="PF00512">
    <property type="entry name" value="HisKA"/>
    <property type="match status" value="1"/>
</dbReference>
<dbReference type="PANTHER" id="PTHR45436">
    <property type="entry name" value="SENSOR HISTIDINE KINASE YKOH"/>
    <property type="match status" value="1"/>
</dbReference>
<dbReference type="PROSITE" id="PS50885">
    <property type="entry name" value="HAMP"/>
    <property type="match status" value="1"/>
</dbReference>
<dbReference type="Pfam" id="PF00672">
    <property type="entry name" value="HAMP"/>
    <property type="match status" value="1"/>
</dbReference>
<keyword evidence="9" id="KW-0902">Two-component regulatory system</keyword>
<evidence type="ECO:0000256" key="1">
    <source>
        <dbReference type="ARBA" id="ARBA00000085"/>
    </source>
</evidence>
<evidence type="ECO:0000256" key="11">
    <source>
        <dbReference type="SAM" id="Phobius"/>
    </source>
</evidence>
<dbReference type="Gene3D" id="1.10.287.130">
    <property type="match status" value="1"/>
</dbReference>
<dbReference type="InterPro" id="IPR005467">
    <property type="entry name" value="His_kinase_dom"/>
</dbReference>
<evidence type="ECO:0000259" key="12">
    <source>
        <dbReference type="PROSITE" id="PS50109"/>
    </source>
</evidence>
<keyword evidence="5" id="KW-0808">Transferase</keyword>
<dbReference type="SUPFAM" id="SSF55874">
    <property type="entry name" value="ATPase domain of HSP90 chaperone/DNA topoisomerase II/histidine kinase"/>
    <property type="match status" value="1"/>
</dbReference>
<feature type="domain" description="Histidine kinase" evidence="12">
    <location>
        <begin position="260"/>
        <end position="470"/>
    </location>
</feature>
<dbReference type="STRING" id="665004.AC529_02075"/>